<dbReference type="OrthoDB" id="343282at2759"/>
<evidence type="ECO:0000313" key="2">
    <source>
        <dbReference type="Proteomes" id="UP000186804"/>
    </source>
</evidence>
<proteinExistence type="predicted"/>
<dbReference type="Proteomes" id="UP000186804">
    <property type="component" value="Unassembled WGS sequence"/>
</dbReference>
<dbReference type="VEuPathDB" id="CryptoDB:cand_004850"/>
<evidence type="ECO:0000313" key="1">
    <source>
        <dbReference type="EMBL" id="OII74963.1"/>
    </source>
</evidence>
<reference evidence="1 2" key="1">
    <citation type="submission" date="2016-10" db="EMBL/GenBank/DDBJ databases">
        <title>Reductive evolution of mitochondrial metabolism and differential evolution of invasion-related proteins in Cryptosporidium.</title>
        <authorList>
            <person name="Liu S."/>
            <person name="Roellig D.M."/>
            <person name="Guo Y."/>
            <person name="Li N."/>
            <person name="Frace M.A."/>
            <person name="Tang K."/>
            <person name="Zhang L."/>
            <person name="Feng Y."/>
            <person name="Xiao L."/>
        </authorList>
    </citation>
    <scope>NUCLEOTIDE SEQUENCE [LARGE SCALE GENOMIC DNA]</scope>
    <source>
        <strain evidence="1">30847</strain>
    </source>
</reference>
<dbReference type="AlphaFoldDB" id="A0A1J4MND3"/>
<dbReference type="EMBL" id="LRBS01000092">
    <property type="protein sequence ID" value="OII74963.1"/>
    <property type="molecule type" value="Genomic_DNA"/>
</dbReference>
<sequence length="922" mass="107250">MGLSSSLFKGNDDIGMIYKDRNYGGIIKNENSGISNEELISFSNDVNDLIDLEFHISRISYQDNSNSMNILRRGKSHELYMNLYCKDENTNNIERMIQTMDRAETCIFKRESDMRNLVLCNNISIDERKYKNYLINNMIIDLSGIKKPNKSYVGNKILRSDDLIDISLRYMCDSKKGDSLPLFPSSIYTNNIVTNPWYSLSSIISQNYIFEVPENVDILPLIGKSPNLQNLSFLECLRLSLRKNRNVHFKIIKPQIWIKPIRDDRNNFDVSTIEYEKIEEKQNYFFIHSLVYCTVIQGSINITNSNSKKEIWWNFEIEDNPEGYDTIHLPLVDSLGNGLLKLEKFLNEDHISNYIICFSELLSQFESWRRTHNINEMISLICINSLLISDYLLGILNLFYKDSKLPIALIYMIDNQDNDILEFNKKYFMLLIILAKITTLRSLSLRFLLQYPSKDFLIKYLNSRIQNISNNNLSLINIFENILNIITNDQVISSAIETFACNLDIIRILKLNCHIPQAITLDILISSILFFAEIKQDISTSIFIGEMFYEEVGSNIINDKDINKDNFSWNDYFKTSEFINIQDFIKNMDLILLDDDFNIHMDYLTNIYINSNNIELLKQRLKRVYESLRIKIYNLKITLSPEFIKFLVPKATKSVKEEMTYLRGTLSTKTNIYNIINQEDDLFGCCQNQDIQQGSPRNIFVQNNTSSFPEVNKSLIQNQYFISSNSSISIENNWNSINIGKSSFKIFSFIRSLITGQNGGIQCCNTDHTDFRNLLDLADVGETHSVPPTWNVIENSEENIPIESEISNKIAEELILDWIKLRCWNFTDTDLRWIDGCRYIGEGVYETCLMQISPNMLIEDIVNKIFQEVYHSEVRKSLRNITFEAHSPLILVRNFVVPFGELLIPNPNIESLIEVIKQISYI</sequence>
<dbReference type="RefSeq" id="XP_067067329.1">
    <property type="nucleotide sequence ID" value="XM_067210728.1"/>
</dbReference>
<comment type="caution">
    <text evidence="1">The sequence shown here is derived from an EMBL/GenBank/DDBJ whole genome shotgun (WGS) entry which is preliminary data.</text>
</comment>
<gene>
    <name evidence="1" type="ORF">cand_004850</name>
</gene>
<keyword evidence="2" id="KW-1185">Reference proteome</keyword>
<dbReference type="GeneID" id="92364670"/>
<accession>A0A1J4MND3</accession>
<protein>
    <submittedName>
        <fullName evidence="1">Uncharacterized protein</fullName>
    </submittedName>
</protein>
<name>A0A1J4MND3_9CRYT</name>
<organism evidence="1 2">
    <name type="scientific">Cryptosporidium andersoni</name>
    <dbReference type="NCBI Taxonomy" id="117008"/>
    <lineage>
        <taxon>Eukaryota</taxon>
        <taxon>Sar</taxon>
        <taxon>Alveolata</taxon>
        <taxon>Apicomplexa</taxon>
        <taxon>Conoidasida</taxon>
        <taxon>Coccidia</taxon>
        <taxon>Eucoccidiorida</taxon>
        <taxon>Eimeriorina</taxon>
        <taxon>Cryptosporidiidae</taxon>
        <taxon>Cryptosporidium</taxon>
    </lineage>
</organism>